<protein>
    <recommendedName>
        <fullName evidence="3">Lipoprotein</fullName>
    </recommendedName>
</protein>
<name>A0AAE6ZMR0_9BACT</name>
<reference evidence="2" key="1">
    <citation type="submission" date="2020-04" db="EMBL/GenBank/DDBJ databases">
        <authorList>
            <person name="Kittiwongwattana C."/>
        </authorList>
    </citation>
    <scope>NUCLEOTIDE SEQUENCE [LARGE SCALE GENOMIC DNA]</scope>
    <source>
        <strain evidence="2">1310</strain>
    </source>
</reference>
<evidence type="ECO:0008006" key="3">
    <source>
        <dbReference type="Google" id="ProtNLM"/>
    </source>
</evidence>
<dbReference type="AlphaFoldDB" id="A0AAE6ZMR0"/>
<dbReference type="EMBL" id="CP051205">
    <property type="protein sequence ID" value="QJB36100.1"/>
    <property type="molecule type" value="Genomic_DNA"/>
</dbReference>
<accession>A0AAE6ZMR0</accession>
<dbReference type="Proteomes" id="UP000502421">
    <property type="component" value="Chromosome"/>
</dbReference>
<dbReference type="PROSITE" id="PS51257">
    <property type="entry name" value="PROKAR_LIPOPROTEIN"/>
    <property type="match status" value="1"/>
</dbReference>
<organism evidence="1 2">
    <name type="scientific">Chitinophaga oryzae</name>
    <dbReference type="NCBI Taxonomy" id="2725414"/>
    <lineage>
        <taxon>Bacteria</taxon>
        <taxon>Pseudomonadati</taxon>
        <taxon>Bacteroidota</taxon>
        <taxon>Chitinophagia</taxon>
        <taxon>Chitinophagales</taxon>
        <taxon>Chitinophagaceae</taxon>
        <taxon>Chitinophaga</taxon>
    </lineage>
</organism>
<evidence type="ECO:0000313" key="2">
    <source>
        <dbReference type="Proteomes" id="UP000502421"/>
    </source>
</evidence>
<sequence length="33" mass="3696">MRRRSTNLASVAIGGCFYMLWQDHAGGYDCCGR</sequence>
<proteinExistence type="predicted"/>
<dbReference type="KEGG" id="coy:HF329_12900"/>
<gene>
    <name evidence="1" type="ORF">HF329_12900</name>
</gene>
<evidence type="ECO:0000313" key="1">
    <source>
        <dbReference type="EMBL" id="QJB36100.1"/>
    </source>
</evidence>